<dbReference type="OrthoDB" id="3537906at2"/>
<evidence type="ECO:0000313" key="5">
    <source>
        <dbReference type="EMBL" id="SFO66173.1"/>
    </source>
</evidence>
<keyword evidence="2" id="KW-0597">Phosphoprotein</keyword>
<dbReference type="InterPro" id="IPR006162">
    <property type="entry name" value="Ppantetheine_attach_site"/>
</dbReference>
<accession>A0A1I5J0L9</accession>
<dbReference type="Proteomes" id="UP000470404">
    <property type="component" value="Unassembled WGS sequence"/>
</dbReference>
<organism evidence="5 6">
    <name type="scientific">Amycolatopsis rubida</name>
    <dbReference type="NCBI Taxonomy" id="112413"/>
    <lineage>
        <taxon>Bacteria</taxon>
        <taxon>Bacillati</taxon>
        <taxon>Actinomycetota</taxon>
        <taxon>Actinomycetes</taxon>
        <taxon>Pseudonocardiales</taxon>
        <taxon>Pseudonocardiaceae</taxon>
        <taxon>Amycolatopsis</taxon>
    </lineage>
</organism>
<dbReference type="STRING" id="112413.SAMN05421854_102823"/>
<evidence type="ECO:0000259" key="3">
    <source>
        <dbReference type="PROSITE" id="PS50075"/>
    </source>
</evidence>
<evidence type="ECO:0000313" key="6">
    <source>
        <dbReference type="Proteomes" id="UP000199137"/>
    </source>
</evidence>
<keyword evidence="7" id="KW-1185">Reference proteome</keyword>
<name>A0A1I5J0L9_9PSEU</name>
<keyword evidence="1" id="KW-0596">Phosphopantetheine</keyword>
<evidence type="ECO:0000313" key="7">
    <source>
        <dbReference type="Proteomes" id="UP000470404"/>
    </source>
</evidence>
<dbReference type="Proteomes" id="UP000199137">
    <property type="component" value="Unassembled WGS sequence"/>
</dbReference>
<dbReference type="AlphaFoldDB" id="A0A1I5J0L9"/>
<dbReference type="PROSITE" id="PS50075">
    <property type="entry name" value="CARRIER"/>
    <property type="match status" value="1"/>
</dbReference>
<dbReference type="InterPro" id="IPR009081">
    <property type="entry name" value="PP-bd_ACP"/>
</dbReference>
<evidence type="ECO:0000256" key="2">
    <source>
        <dbReference type="ARBA" id="ARBA00022553"/>
    </source>
</evidence>
<dbReference type="SUPFAM" id="SSF47336">
    <property type="entry name" value="ACP-like"/>
    <property type="match status" value="1"/>
</dbReference>
<dbReference type="RefSeq" id="WP_067576102.1">
    <property type="nucleotide sequence ID" value="NZ_FOWC01000002.1"/>
</dbReference>
<reference evidence="5 6" key="1">
    <citation type="submission" date="2016-10" db="EMBL/GenBank/DDBJ databases">
        <authorList>
            <person name="de Groot N.N."/>
        </authorList>
    </citation>
    <scope>NUCLEOTIDE SEQUENCE [LARGE SCALE GENOMIC DNA]</scope>
    <source>
        <strain evidence="5 6">DSM 44637</strain>
    </source>
</reference>
<protein>
    <submittedName>
        <fullName evidence="4 5">Acyl carrier protein</fullName>
    </submittedName>
</protein>
<feature type="domain" description="Carrier" evidence="3">
    <location>
        <begin position="3"/>
        <end position="81"/>
    </location>
</feature>
<evidence type="ECO:0000256" key="1">
    <source>
        <dbReference type="ARBA" id="ARBA00022450"/>
    </source>
</evidence>
<dbReference type="EMBL" id="FOWC01000002">
    <property type="protein sequence ID" value="SFO66173.1"/>
    <property type="molecule type" value="Genomic_DNA"/>
</dbReference>
<gene>
    <name evidence="4" type="ORF">G3I59_11610</name>
    <name evidence="5" type="ORF">SAMN05421854_102823</name>
</gene>
<evidence type="ECO:0000313" key="4">
    <source>
        <dbReference type="EMBL" id="NEC56214.1"/>
    </source>
</evidence>
<dbReference type="PROSITE" id="PS00012">
    <property type="entry name" value="PHOSPHOPANTETHEINE"/>
    <property type="match status" value="1"/>
</dbReference>
<dbReference type="SMART" id="SM00823">
    <property type="entry name" value="PKS_PP"/>
    <property type="match status" value="1"/>
</dbReference>
<proteinExistence type="predicted"/>
<dbReference type="EMBL" id="JAAGNC010000068">
    <property type="protein sequence ID" value="NEC56214.1"/>
    <property type="molecule type" value="Genomic_DNA"/>
</dbReference>
<dbReference type="GO" id="GO:0031177">
    <property type="term" value="F:phosphopantetheine binding"/>
    <property type="evidence" value="ECO:0007669"/>
    <property type="project" value="InterPro"/>
</dbReference>
<dbReference type="InterPro" id="IPR036736">
    <property type="entry name" value="ACP-like_sf"/>
</dbReference>
<dbReference type="Gene3D" id="1.10.1200.10">
    <property type="entry name" value="ACP-like"/>
    <property type="match status" value="1"/>
</dbReference>
<dbReference type="Pfam" id="PF00550">
    <property type="entry name" value="PP-binding"/>
    <property type="match status" value="1"/>
</dbReference>
<sequence>MRELTYEDLMEIIRRCAGESDEMAQTADARDIPFAELGYDSLALMETASMLQRDYGVELPDETVVDIDTPRALVELVNSRLGSAV</sequence>
<reference evidence="4 7" key="2">
    <citation type="submission" date="2020-01" db="EMBL/GenBank/DDBJ databases">
        <title>Insect and environment-associated Actinomycetes.</title>
        <authorList>
            <person name="Currrie C."/>
            <person name="Chevrette M."/>
            <person name="Carlson C."/>
            <person name="Stubbendieck R."/>
            <person name="Wendt-Pienkowski E."/>
        </authorList>
    </citation>
    <scope>NUCLEOTIDE SEQUENCE [LARGE SCALE GENOMIC DNA]</scope>
    <source>
        <strain evidence="4 7">SID8386</strain>
    </source>
</reference>
<dbReference type="InterPro" id="IPR020806">
    <property type="entry name" value="PKS_PP-bd"/>
</dbReference>